<dbReference type="AlphaFoldDB" id="A0A0F9HF30"/>
<reference evidence="1" key="1">
    <citation type="journal article" date="2015" name="Nature">
        <title>Complex archaea that bridge the gap between prokaryotes and eukaryotes.</title>
        <authorList>
            <person name="Spang A."/>
            <person name="Saw J.H."/>
            <person name="Jorgensen S.L."/>
            <person name="Zaremba-Niedzwiedzka K."/>
            <person name="Martijn J."/>
            <person name="Lind A.E."/>
            <person name="van Eijk R."/>
            <person name="Schleper C."/>
            <person name="Guy L."/>
            <person name="Ettema T.J."/>
        </authorList>
    </citation>
    <scope>NUCLEOTIDE SEQUENCE</scope>
</reference>
<comment type="caution">
    <text evidence="1">The sequence shown here is derived from an EMBL/GenBank/DDBJ whole genome shotgun (WGS) entry which is preliminary data.</text>
</comment>
<evidence type="ECO:0000313" key="1">
    <source>
        <dbReference type="EMBL" id="KKM14031.1"/>
    </source>
</evidence>
<sequence length="161" mass="16811">MALFRVPGPCTVKFGSVSLGTSKQGVTIRTRTSWVPVLDDAHGTEPVDYIFAGRSAQVEVAGVDVAQLKTCNIFHDYAGLLGSGGAAGALATIGGLASALGKQLDIIERGAVYTWTALLSVPLDPDTLGFTSTTDLQIPITFLIVPDSNAKLFSTLPAYIL</sequence>
<proteinExistence type="predicted"/>
<accession>A0A0F9HF30</accession>
<organism evidence="1">
    <name type="scientific">marine sediment metagenome</name>
    <dbReference type="NCBI Taxonomy" id="412755"/>
    <lineage>
        <taxon>unclassified sequences</taxon>
        <taxon>metagenomes</taxon>
        <taxon>ecological metagenomes</taxon>
    </lineage>
</organism>
<gene>
    <name evidence="1" type="ORF">LCGC14_1710240</name>
</gene>
<protein>
    <submittedName>
        <fullName evidence="1">Uncharacterized protein</fullName>
    </submittedName>
</protein>
<dbReference type="EMBL" id="LAZR01015242">
    <property type="protein sequence ID" value="KKM14031.1"/>
    <property type="molecule type" value="Genomic_DNA"/>
</dbReference>
<name>A0A0F9HF30_9ZZZZ</name>